<dbReference type="GO" id="GO:0016787">
    <property type="term" value="F:hydrolase activity"/>
    <property type="evidence" value="ECO:0007669"/>
    <property type="project" value="UniProtKB-KW"/>
</dbReference>
<gene>
    <name evidence="3" type="ORF">ACFSYJ_43470</name>
</gene>
<dbReference type="PANTHER" id="PTHR46825:SF7">
    <property type="entry name" value="D-ALANYL-D-ALANINE CARBOXYPEPTIDASE"/>
    <property type="match status" value="1"/>
</dbReference>
<proteinExistence type="predicted"/>
<organism evidence="3 4">
    <name type="scientific">Amycolatopsis samaneae</name>
    <dbReference type="NCBI Taxonomy" id="664691"/>
    <lineage>
        <taxon>Bacteria</taxon>
        <taxon>Bacillati</taxon>
        <taxon>Actinomycetota</taxon>
        <taxon>Actinomycetes</taxon>
        <taxon>Pseudonocardiales</taxon>
        <taxon>Pseudonocardiaceae</taxon>
        <taxon>Amycolatopsis</taxon>
    </lineage>
</organism>
<name>A0ABW5GXF4_9PSEU</name>
<protein>
    <submittedName>
        <fullName evidence="3">Serine hydrolase domain-containing protein</fullName>
        <ecNumber evidence="3">3.-.-.-</ecNumber>
    </submittedName>
</protein>
<dbReference type="Proteomes" id="UP001597419">
    <property type="component" value="Unassembled WGS sequence"/>
</dbReference>
<dbReference type="Pfam" id="PF00144">
    <property type="entry name" value="Beta-lactamase"/>
    <property type="match status" value="1"/>
</dbReference>
<accession>A0ABW5GXF4</accession>
<dbReference type="EC" id="3.-.-.-" evidence="3"/>
<sequence length="398" mass="42271">MSRSGWVIGVAATVIVAGGGVVSVPAKADAATGSVLRAAVDRLTREVGFPGALATVSDPPRPSGAGGHRTVRSGVGDLSTGQPVPYDSRVRMGSNAKPVLATVVLQLAERGRIDLDAPVERYLPGLVRGHGNDGREMHIRHLLQHTSGVPDFTGDLPFTPRNLPGRFQRFSGKELLGLALAHPATFQPGEANRWAYSNTGYELLGMVIEKVTGHSWQHEVTERVIRPLGLDTMYLPRTGELGLRGPHPRGYVTVPGPDGARLADITEFEPSALGASGMLVSTPRDFNRFLTALLEGDRRLLSPGTLAEMKRPDPATRLWPDAGYGLGLIRTPLSCGGYFYGHSGDVPGYSTLTGVAVDAGERTGRSATVAVTRAADTMDQGMNLVKTVDIALCDRKTT</sequence>
<evidence type="ECO:0000256" key="1">
    <source>
        <dbReference type="SAM" id="MobiDB-lite"/>
    </source>
</evidence>
<comment type="caution">
    <text evidence="3">The sequence shown here is derived from an EMBL/GenBank/DDBJ whole genome shotgun (WGS) entry which is preliminary data.</text>
</comment>
<evidence type="ECO:0000313" key="3">
    <source>
        <dbReference type="EMBL" id="MFD2465535.1"/>
    </source>
</evidence>
<evidence type="ECO:0000313" key="4">
    <source>
        <dbReference type="Proteomes" id="UP001597419"/>
    </source>
</evidence>
<dbReference type="EMBL" id="JBHUKU010000033">
    <property type="protein sequence ID" value="MFD2465535.1"/>
    <property type="molecule type" value="Genomic_DNA"/>
</dbReference>
<dbReference type="InterPro" id="IPR050491">
    <property type="entry name" value="AmpC-like"/>
</dbReference>
<keyword evidence="4" id="KW-1185">Reference proteome</keyword>
<dbReference type="SUPFAM" id="SSF56601">
    <property type="entry name" value="beta-lactamase/transpeptidase-like"/>
    <property type="match status" value="1"/>
</dbReference>
<dbReference type="InterPro" id="IPR012338">
    <property type="entry name" value="Beta-lactam/transpept-like"/>
</dbReference>
<feature type="region of interest" description="Disordered" evidence="1">
    <location>
        <begin position="52"/>
        <end position="83"/>
    </location>
</feature>
<dbReference type="RefSeq" id="WP_345406943.1">
    <property type="nucleotide sequence ID" value="NZ_BAABHG010000021.1"/>
</dbReference>
<dbReference type="PANTHER" id="PTHR46825">
    <property type="entry name" value="D-ALANYL-D-ALANINE-CARBOXYPEPTIDASE/ENDOPEPTIDASE AMPH"/>
    <property type="match status" value="1"/>
</dbReference>
<dbReference type="Gene3D" id="3.40.710.10">
    <property type="entry name" value="DD-peptidase/beta-lactamase superfamily"/>
    <property type="match status" value="1"/>
</dbReference>
<evidence type="ECO:0000259" key="2">
    <source>
        <dbReference type="Pfam" id="PF00144"/>
    </source>
</evidence>
<keyword evidence="3" id="KW-0378">Hydrolase</keyword>
<dbReference type="InterPro" id="IPR001466">
    <property type="entry name" value="Beta-lactam-related"/>
</dbReference>
<feature type="domain" description="Beta-lactamase-related" evidence="2">
    <location>
        <begin position="37"/>
        <end position="364"/>
    </location>
</feature>
<reference evidence="4" key="1">
    <citation type="journal article" date="2019" name="Int. J. Syst. Evol. Microbiol.">
        <title>The Global Catalogue of Microorganisms (GCM) 10K type strain sequencing project: providing services to taxonomists for standard genome sequencing and annotation.</title>
        <authorList>
            <consortium name="The Broad Institute Genomics Platform"/>
            <consortium name="The Broad Institute Genome Sequencing Center for Infectious Disease"/>
            <person name="Wu L."/>
            <person name="Ma J."/>
        </authorList>
    </citation>
    <scope>NUCLEOTIDE SEQUENCE [LARGE SCALE GENOMIC DNA]</scope>
    <source>
        <strain evidence="4">CGMCC 4.7643</strain>
    </source>
</reference>